<name>A0AA88WDN8_9ASTE</name>
<protein>
    <submittedName>
        <fullName evidence="2">Uncharacterized protein</fullName>
    </submittedName>
</protein>
<dbReference type="AlphaFoldDB" id="A0AA88WDN8"/>
<evidence type="ECO:0000256" key="1">
    <source>
        <dbReference type="SAM" id="MobiDB-lite"/>
    </source>
</evidence>
<comment type="caution">
    <text evidence="2">The sequence shown here is derived from an EMBL/GenBank/DDBJ whole genome shotgun (WGS) entry which is preliminary data.</text>
</comment>
<proteinExistence type="predicted"/>
<dbReference type="PANTHER" id="PTHR14379">
    <property type="entry name" value="LIMKAIN B LKAP"/>
    <property type="match status" value="1"/>
</dbReference>
<evidence type="ECO:0000313" key="2">
    <source>
        <dbReference type="EMBL" id="KAK3024933.1"/>
    </source>
</evidence>
<feature type="region of interest" description="Disordered" evidence="1">
    <location>
        <begin position="250"/>
        <end position="335"/>
    </location>
</feature>
<feature type="compositionally biased region" description="Polar residues" evidence="1">
    <location>
        <begin position="259"/>
        <end position="270"/>
    </location>
</feature>
<evidence type="ECO:0000313" key="3">
    <source>
        <dbReference type="Proteomes" id="UP001188597"/>
    </source>
</evidence>
<keyword evidence="3" id="KW-1185">Reference proteome</keyword>
<dbReference type="GO" id="GO:0010468">
    <property type="term" value="P:regulation of gene expression"/>
    <property type="evidence" value="ECO:0007669"/>
    <property type="project" value="InterPro"/>
</dbReference>
<dbReference type="PANTHER" id="PTHR14379:SF6">
    <property type="entry name" value="EMB|CAB71880.1"/>
    <property type="match status" value="1"/>
</dbReference>
<dbReference type="GO" id="GO:0005777">
    <property type="term" value="C:peroxisome"/>
    <property type="evidence" value="ECO:0007669"/>
    <property type="project" value="InterPro"/>
</dbReference>
<accession>A0AA88WDN8</accession>
<dbReference type="Proteomes" id="UP001188597">
    <property type="component" value="Unassembled WGS sequence"/>
</dbReference>
<reference evidence="2" key="1">
    <citation type="submission" date="2022-12" db="EMBL/GenBank/DDBJ databases">
        <title>Draft genome assemblies for two species of Escallonia (Escalloniales).</title>
        <authorList>
            <person name="Chanderbali A."/>
            <person name="Dervinis C."/>
            <person name="Anghel I."/>
            <person name="Soltis D."/>
            <person name="Soltis P."/>
            <person name="Zapata F."/>
        </authorList>
    </citation>
    <scope>NUCLEOTIDE SEQUENCE</scope>
    <source>
        <strain evidence="2">UCBG64.0493</strain>
        <tissue evidence="2">Leaf</tissue>
    </source>
</reference>
<organism evidence="2 3">
    <name type="scientific">Escallonia herrerae</name>
    <dbReference type="NCBI Taxonomy" id="1293975"/>
    <lineage>
        <taxon>Eukaryota</taxon>
        <taxon>Viridiplantae</taxon>
        <taxon>Streptophyta</taxon>
        <taxon>Embryophyta</taxon>
        <taxon>Tracheophyta</taxon>
        <taxon>Spermatophyta</taxon>
        <taxon>Magnoliopsida</taxon>
        <taxon>eudicotyledons</taxon>
        <taxon>Gunneridae</taxon>
        <taxon>Pentapetalae</taxon>
        <taxon>asterids</taxon>
        <taxon>campanulids</taxon>
        <taxon>Escalloniales</taxon>
        <taxon>Escalloniaceae</taxon>
        <taxon>Escallonia</taxon>
    </lineage>
</organism>
<sequence>MSAFRVAQSITAAIRANGIKGPIQITAFGDVFQLSRGNQEALSSTGINIAHIPHVGFVSHLWTMAISSVESLVLYTARCLGVFVCLRSICYDIKPVDIFGAFVKDPCLASHDSPYKFPSMCPYPCDEPEKQRAAEEEWNALVKGENLTGKHFNQPPDGPYGSWYGHYKAPLEDPFASTEAPACPRVEEQSESVAEPKLRPVPMVVMKQILKILKACPKGISITDFRSELGKSNIQTEANGQFFLRGAASKVPEPGESSLGISTGCTTNTGDPAEPAPALSPKINDGDASCRSTVHEKPSTSLDAKVNAKEPIKKVQGTSKRREDKAPKVPDPPPIFDNMSKAEAMGSHMHPMDNQEPISEVGFFSRVWRKWFGGKDSSSEQKTCGKPENCSMLSQKPEKSKETNEKFVKSAPSCADQEIINWCKFWRSREMRENPSEEEESRKGNQIDIDAEKQEIFTRESFWNDVASFIQAPKGSNLIFQSRTSKIPYEALVPKTHKPLYKCQNNVGMIILIKVELEMVRVGWRTRCSTLVLC</sequence>
<dbReference type="InterPro" id="IPR024768">
    <property type="entry name" value="Marf1"/>
</dbReference>
<dbReference type="EMBL" id="JAVXUP010000574">
    <property type="protein sequence ID" value="KAK3024933.1"/>
    <property type="molecule type" value="Genomic_DNA"/>
</dbReference>
<gene>
    <name evidence="2" type="ORF">RJ639_042937</name>
</gene>